<feature type="domain" description="RNA polymerase sigma-70" evidence="2">
    <location>
        <begin position="53"/>
        <end position="79"/>
    </location>
</feature>
<feature type="non-terminal residue" evidence="3">
    <location>
        <position position="1"/>
    </location>
</feature>
<gene>
    <name evidence="3" type="ORF">METZ01_LOCUS493105</name>
</gene>
<accession>A0A383D794</accession>
<dbReference type="GO" id="GO:0003700">
    <property type="term" value="F:DNA-binding transcription factor activity"/>
    <property type="evidence" value="ECO:0007669"/>
    <property type="project" value="InterPro"/>
</dbReference>
<dbReference type="InterPro" id="IPR050813">
    <property type="entry name" value="Sigma-70_Factor"/>
</dbReference>
<dbReference type="InterPro" id="IPR036388">
    <property type="entry name" value="WH-like_DNA-bd_sf"/>
</dbReference>
<evidence type="ECO:0000256" key="1">
    <source>
        <dbReference type="ARBA" id="ARBA00007788"/>
    </source>
</evidence>
<sequence>SLLQDDSDNPEVLTEKYFDNKTKTNWLMKAIETLTDREKIIIKARKLKDKSITLDELGKKLEISKERVRQIETRALIKLQKNILQISQQKKEFFI</sequence>
<dbReference type="AlphaFoldDB" id="A0A383D794"/>
<dbReference type="InterPro" id="IPR014284">
    <property type="entry name" value="RNA_pol_sigma-70_dom"/>
</dbReference>
<organism evidence="3">
    <name type="scientific">marine metagenome</name>
    <dbReference type="NCBI Taxonomy" id="408172"/>
    <lineage>
        <taxon>unclassified sequences</taxon>
        <taxon>metagenomes</taxon>
        <taxon>ecological metagenomes</taxon>
    </lineage>
</organism>
<protein>
    <recommendedName>
        <fullName evidence="2">RNA polymerase sigma-70 domain-containing protein</fullName>
    </recommendedName>
</protein>
<dbReference type="SUPFAM" id="SSF88659">
    <property type="entry name" value="Sigma3 and sigma4 domains of RNA polymerase sigma factors"/>
    <property type="match status" value="1"/>
</dbReference>
<dbReference type="InterPro" id="IPR013324">
    <property type="entry name" value="RNA_pol_sigma_r3/r4-like"/>
</dbReference>
<dbReference type="GO" id="GO:0006352">
    <property type="term" value="P:DNA-templated transcription initiation"/>
    <property type="evidence" value="ECO:0007669"/>
    <property type="project" value="InterPro"/>
</dbReference>
<name>A0A383D794_9ZZZZ</name>
<dbReference type="EMBL" id="UINC01214841">
    <property type="protein sequence ID" value="SVE40251.1"/>
    <property type="molecule type" value="Genomic_DNA"/>
</dbReference>
<dbReference type="InterPro" id="IPR000943">
    <property type="entry name" value="RNA_pol_sigma70"/>
</dbReference>
<dbReference type="Pfam" id="PF04545">
    <property type="entry name" value="Sigma70_r4"/>
    <property type="match status" value="1"/>
</dbReference>
<evidence type="ECO:0000259" key="2">
    <source>
        <dbReference type="PROSITE" id="PS00716"/>
    </source>
</evidence>
<dbReference type="NCBIfam" id="TIGR02937">
    <property type="entry name" value="sigma70-ECF"/>
    <property type="match status" value="1"/>
</dbReference>
<dbReference type="InterPro" id="IPR007630">
    <property type="entry name" value="RNA_pol_sigma70_r4"/>
</dbReference>
<evidence type="ECO:0000313" key="3">
    <source>
        <dbReference type="EMBL" id="SVE40251.1"/>
    </source>
</evidence>
<dbReference type="Gene3D" id="1.10.10.10">
    <property type="entry name" value="Winged helix-like DNA-binding domain superfamily/Winged helix DNA-binding domain"/>
    <property type="match status" value="1"/>
</dbReference>
<dbReference type="PRINTS" id="PR00046">
    <property type="entry name" value="SIGMA70FCT"/>
</dbReference>
<reference evidence="3" key="1">
    <citation type="submission" date="2018-05" db="EMBL/GenBank/DDBJ databases">
        <authorList>
            <person name="Lanie J.A."/>
            <person name="Ng W.-L."/>
            <person name="Kazmierczak K.M."/>
            <person name="Andrzejewski T.M."/>
            <person name="Davidsen T.M."/>
            <person name="Wayne K.J."/>
            <person name="Tettelin H."/>
            <person name="Glass J.I."/>
            <person name="Rusch D."/>
            <person name="Podicherti R."/>
            <person name="Tsui H.-C.T."/>
            <person name="Winkler M.E."/>
        </authorList>
    </citation>
    <scope>NUCLEOTIDE SEQUENCE</scope>
</reference>
<dbReference type="PANTHER" id="PTHR30376:SF3">
    <property type="entry name" value="RNA POLYMERASE SIGMA FACTOR RPOH"/>
    <property type="match status" value="1"/>
</dbReference>
<dbReference type="PANTHER" id="PTHR30376">
    <property type="entry name" value="SIGMA FACTOR RPOH HEAT SHOCK RELATED"/>
    <property type="match status" value="1"/>
</dbReference>
<dbReference type="PROSITE" id="PS00716">
    <property type="entry name" value="SIGMA70_2"/>
    <property type="match status" value="1"/>
</dbReference>
<comment type="similarity">
    <text evidence="1">Belongs to the sigma-70 factor family.</text>
</comment>
<proteinExistence type="inferred from homology"/>
<dbReference type="CDD" id="cd06171">
    <property type="entry name" value="Sigma70_r4"/>
    <property type="match status" value="1"/>
</dbReference>